<organism evidence="1 2">
    <name type="scientific">Trichonephila clavata</name>
    <name type="common">Joro spider</name>
    <name type="synonym">Nephila clavata</name>
    <dbReference type="NCBI Taxonomy" id="2740835"/>
    <lineage>
        <taxon>Eukaryota</taxon>
        <taxon>Metazoa</taxon>
        <taxon>Ecdysozoa</taxon>
        <taxon>Arthropoda</taxon>
        <taxon>Chelicerata</taxon>
        <taxon>Arachnida</taxon>
        <taxon>Araneae</taxon>
        <taxon>Araneomorphae</taxon>
        <taxon>Entelegynae</taxon>
        <taxon>Araneoidea</taxon>
        <taxon>Nephilidae</taxon>
        <taxon>Trichonephila</taxon>
    </lineage>
</organism>
<accession>A0A8X6LQY8</accession>
<keyword evidence="2" id="KW-1185">Reference proteome</keyword>
<gene>
    <name evidence="1" type="ORF">TNCT_649981</name>
</gene>
<evidence type="ECO:0000313" key="1">
    <source>
        <dbReference type="EMBL" id="GFR16659.1"/>
    </source>
</evidence>
<dbReference type="AlphaFoldDB" id="A0A8X6LQY8"/>
<feature type="non-terminal residue" evidence="1">
    <location>
        <position position="1"/>
    </location>
</feature>
<reference evidence="1" key="1">
    <citation type="submission" date="2020-07" db="EMBL/GenBank/DDBJ databases">
        <title>Multicomponent nature underlies the extraordinary mechanical properties of spider dragline silk.</title>
        <authorList>
            <person name="Kono N."/>
            <person name="Nakamura H."/>
            <person name="Mori M."/>
            <person name="Yoshida Y."/>
            <person name="Ohtoshi R."/>
            <person name="Malay A.D."/>
            <person name="Moran D.A.P."/>
            <person name="Tomita M."/>
            <person name="Numata K."/>
            <person name="Arakawa K."/>
        </authorList>
    </citation>
    <scope>NUCLEOTIDE SEQUENCE</scope>
</reference>
<evidence type="ECO:0000313" key="2">
    <source>
        <dbReference type="Proteomes" id="UP000887116"/>
    </source>
</evidence>
<protein>
    <submittedName>
        <fullName evidence="1">Uncharacterized protein</fullName>
    </submittedName>
</protein>
<dbReference type="Proteomes" id="UP000887116">
    <property type="component" value="Unassembled WGS sequence"/>
</dbReference>
<comment type="caution">
    <text evidence="1">The sequence shown here is derived from an EMBL/GenBank/DDBJ whole genome shotgun (WGS) entry which is preliminary data.</text>
</comment>
<proteinExistence type="predicted"/>
<dbReference type="EMBL" id="BMAO01017574">
    <property type="protein sequence ID" value="GFR16659.1"/>
    <property type="molecule type" value="Genomic_DNA"/>
</dbReference>
<sequence length="17" mass="1857">MASCALTSKALKDIEEF</sequence>
<name>A0A8X6LQY8_TRICU</name>